<reference evidence="1 2" key="1">
    <citation type="journal article" date="2012" name="Nature">
        <title>Repeated polyploidization of Gossypium genomes and the evolution of spinnable cotton fibres.</title>
        <authorList>
            <person name="Paterson A.H."/>
            <person name="Wendel J.F."/>
            <person name="Gundlach H."/>
            <person name="Guo H."/>
            <person name="Jenkins J."/>
            <person name="Jin D."/>
            <person name="Llewellyn D."/>
            <person name="Showmaker K.C."/>
            <person name="Shu S."/>
            <person name="Udall J."/>
            <person name="Yoo M.J."/>
            <person name="Byers R."/>
            <person name="Chen W."/>
            <person name="Doron-Faigenboim A."/>
            <person name="Duke M.V."/>
            <person name="Gong L."/>
            <person name="Grimwood J."/>
            <person name="Grover C."/>
            <person name="Grupp K."/>
            <person name="Hu G."/>
            <person name="Lee T.H."/>
            <person name="Li J."/>
            <person name="Lin L."/>
            <person name="Liu T."/>
            <person name="Marler B.S."/>
            <person name="Page J.T."/>
            <person name="Roberts A.W."/>
            <person name="Romanel E."/>
            <person name="Sanders W.S."/>
            <person name="Szadkowski E."/>
            <person name="Tan X."/>
            <person name="Tang H."/>
            <person name="Xu C."/>
            <person name="Wang J."/>
            <person name="Wang Z."/>
            <person name="Zhang D."/>
            <person name="Zhang L."/>
            <person name="Ashrafi H."/>
            <person name="Bedon F."/>
            <person name="Bowers J.E."/>
            <person name="Brubaker C.L."/>
            <person name="Chee P.W."/>
            <person name="Das S."/>
            <person name="Gingle A.R."/>
            <person name="Haigler C.H."/>
            <person name="Harker D."/>
            <person name="Hoffmann L.V."/>
            <person name="Hovav R."/>
            <person name="Jones D.C."/>
            <person name="Lemke C."/>
            <person name="Mansoor S."/>
            <person name="ur Rahman M."/>
            <person name="Rainville L.N."/>
            <person name="Rambani A."/>
            <person name="Reddy U.K."/>
            <person name="Rong J.K."/>
            <person name="Saranga Y."/>
            <person name="Scheffler B.E."/>
            <person name="Scheffler J.A."/>
            <person name="Stelly D.M."/>
            <person name="Triplett B.A."/>
            <person name="Van Deynze A."/>
            <person name="Vaslin M.F."/>
            <person name="Waghmare V.N."/>
            <person name="Walford S.A."/>
            <person name="Wright R.J."/>
            <person name="Zaki E.A."/>
            <person name="Zhang T."/>
            <person name="Dennis E.S."/>
            <person name="Mayer K.F."/>
            <person name="Peterson D.G."/>
            <person name="Rokhsar D.S."/>
            <person name="Wang X."/>
            <person name="Schmutz J."/>
        </authorList>
    </citation>
    <scope>NUCLEOTIDE SEQUENCE [LARGE SCALE GENOMIC DNA]</scope>
</reference>
<evidence type="ECO:0000313" key="2">
    <source>
        <dbReference type="Proteomes" id="UP000032304"/>
    </source>
</evidence>
<proteinExistence type="predicted"/>
<dbReference type="AlphaFoldDB" id="A0A0D2RXD1"/>
<keyword evidence="2" id="KW-1185">Reference proteome</keyword>
<evidence type="ECO:0000313" key="1">
    <source>
        <dbReference type="EMBL" id="KJB75407.1"/>
    </source>
</evidence>
<organism evidence="1 2">
    <name type="scientific">Gossypium raimondii</name>
    <name type="common">Peruvian cotton</name>
    <name type="synonym">Gossypium klotzschianum subsp. raimondii</name>
    <dbReference type="NCBI Taxonomy" id="29730"/>
    <lineage>
        <taxon>Eukaryota</taxon>
        <taxon>Viridiplantae</taxon>
        <taxon>Streptophyta</taxon>
        <taxon>Embryophyta</taxon>
        <taxon>Tracheophyta</taxon>
        <taxon>Spermatophyta</taxon>
        <taxon>Magnoliopsida</taxon>
        <taxon>eudicotyledons</taxon>
        <taxon>Gunneridae</taxon>
        <taxon>Pentapetalae</taxon>
        <taxon>rosids</taxon>
        <taxon>malvids</taxon>
        <taxon>Malvales</taxon>
        <taxon>Malvaceae</taxon>
        <taxon>Malvoideae</taxon>
        <taxon>Gossypium</taxon>
    </lineage>
</organism>
<dbReference type="EMBL" id="CM001751">
    <property type="protein sequence ID" value="KJB75407.1"/>
    <property type="molecule type" value="Genomic_DNA"/>
</dbReference>
<gene>
    <name evidence="1" type="ORF">B456_012G040300</name>
</gene>
<protein>
    <submittedName>
        <fullName evidence="1">Uncharacterized protein</fullName>
    </submittedName>
</protein>
<dbReference type="OMA" id="ENCHQNL"/>
<sequence>MVKAKHILQQKDNQFRTDGRKILAYHSYLIKEKDDEGIQLLKKIAEMDIEDFPFNILQQIRSTWENCHQNLSTIHHYGLSQKRWQPERKENHIPTTKFGNVEIIMMQTWK</sequence>
<name>A0A0D2RXD1_GOSRA</name>
<dbReference type="Proteomes" id="UP000032304">
    <property type="component" value="Chromosome 12"/>
</dbReference>
<dbReference type="Gramene" id="KJB75407">
    <property type="protein sequence ID" value="KJB75407"/>
    <property type="gene ID" value="B456_012G040300"/>
</dbReference>
<accession>A0A0D2RXD1</accession>